<accession>A0A2P2NLH7</accession>
<reference evidence="1" key="1">
    <citation type="submission" date="2018-02" db="EMBL/GenBank/DDBJ databases">
        <title>Rhizophora mucronata_Transcriptome.</title>
        <authorList>
            <person name="Meera S.P."/>
            <person name="Sreeshan A."/>
            <person name="Augustine A."/>
        </authorList>
    </citation>
    <scope>NUCLEOTIDE SEQUENCE</scope>
    <source>
        <tissue evidence="1">Leaf</tissue>
    </source>
</reference>
<protein>
    <submittedName>
        <fullName evidence="1">Uncharacterized protein</fullName>
    </submittedName>
</protein>
<dbReference type="EMBL" id="GGEC01062766">
    <property type="protein sequence ID" value="MBX43250.1"/>
    <property type="molecule type" value="Transcribed_RNA"/>
</dbReference>
<evidence type="ECO:0000313" key="1">
    <source>
        <dbReference type="EMBL" id="MBX43250.1"/>
    </source>
</evidence>
<sequence>MSNSCILYKHFEVHFQATSIIQQLNTNFLFSTAEKLMHILLQSMNHINCYSLQDLIANSAAINHRLY</sequence>
<dbReference type="AlphaFoldDB" id="A0A2P2NLH7"/>
<proteinExistence type="predicted"/>
<organism evidence="1">
    <name type="scientific">Rhizophora mucronata</name>
    <name type="common">Asiatic mangrove</name>
    <dbReference type="NCBI Taxonomy" id="61149"/>
    <lineage>
        <taxon>Eukaryota</taxon>
        <taxon>Viridiplantae</taxon>
        <taxon>Streptophyta</taxon>
        <taxon>Embryophyta</taxon>
        <taxon>Tracheophyta</taxon>
        <taxon>Spermatophyta</taxon>
        <taxon>Magnoliopsida</taxon>
        <taxon>eudicotyledons</taxon>
        <taxon>Gunneridae</taxon>
        <taxon>Pentapetalae</taxon>
        <taxon>rosids</taxon>
        <taxon>fabids</taxon>
        <taxon>Malpighiales</taxon>
        <taxon>Rhizophoraceae</taxon>
        <taxon>Rhizophora</taxon>
    </lineage>
</organism>
<name>A0A2P2NLH7_RHIMU</name>